<dbReference type="GeneID" id="29080430"/>
<gene>
    <name evidence="1" type="primary">166</name>
    <name evidence="1" type="ORF">SEA_BANTAM_166</name>
</gene>
<proteinExistence type="predicted"/>
<accession>A0A1B3AYN1</accession>
<keyword evidence="2" id="KW-1185">Reference proteome</keyword>
<reference evidence="2" key="1">
    <citation type="submission" date="2016-07" db="EMBL/GenBank/DDBJ databases">
        <authorList>
            <person name="Florea S."/>
            <person name="Webb J.S."/>
            <person name="Jaromczyk J."/>
            <person name="Schardl C.L."/>
        </authorList>
    </citation>
    <scope>NUCLEOTIDE SEQUENCE [LARGE SCALE GENOMIC DNA]</scope>
</reference>
<organism evidence="1 2">
    <name type="scientific">Gordonia phage Bantam</name>
    <dbReference type="NCBI Taxonomy" id="1887641"/>
    <lineage>
        <taxon>Viruses</taxon>
        <taxon>Duplodnaviria</taxon>
        <taxon>Heunggongvirae</taxon>
        <taxon>Uroviricota</taxon>
        <taxon>Caudoviricetes</taxon>
        <taxon>Bantamvirus</taxon>
        <taxon>Bantamvirus bantam</taxon>
    </lineage>
</organism>
<evidence type="ECO:0000313" key="1">
    <source>
        <dbReference type="EMBL" id="AOE43855.1"/>
    </source>
</evidence>
<protein>
    <submittedName>
        <fullName evidence="1">Uncharacterized protein</fullName>
    </submittedName>
</protein>
<sequence length="96" mass="10670">MPTPVADFTLDRNNVSTRYNVLHLESVGRVQLWIDLGPEAAQRVRDLGIPTKLIGNFMFGHGKDVPAGMSATDAAEIMRRYIFAEIDHAEYSALLP</sequence>
<dbReference type="OrthoDB" id="26425at10239"/>
<evidence type="ECO:0000313" key="2">
    <source>
        <dbReference type="Proteomes" id="UP000202170"/>
    </source>
</evidence>
<dbReference type="KEGG" id="vg:29080430"/>
<name>A0A1B3AYN1_9CAUD</name>
<dbReference type="Proteomes" id="UP000202170">
    <property type="component" value="Segment"/>
</dbReference>
<dbReference type="EMBL" id="KX557272">
    <property type="protein sequence ID" value="AOE43855.1"/>
    <property type="molecule type" value="Genomic_DNA"/>
</dbReference>
<dbReference type="RefSeq" id="YP_009287634.1">
    <property type="nucleotide sequence ID" value="NC_031074.1"/>
</dbReference>